<protein>
    <submittedName>
        <fullName evidence="2">Uncharacterized protein</fullName>
    </submittedName>
</protein>
<name>A0AAV5G4A3_9BASI</name>
<evidence type="ECO:0000256" key="1">
    <source>
        <dbReference type="SAM" id="SignalP"/>
    </source>
</evidence>
<dbReference type="Proteomes" id="UP001342314">
    <property type="component" value="Unassembled WGS sequence"/>
</dbReference>
<reference evidence="2 3" key="1">
    <citation type="submission" date="2021-12" db="EMBL/GenBank/DDBJ databases">
        <title>High titer production of polyol ester of fatty acids by Rhodotorula paludigena BS15 towards product separation-free biomass refinery.</title>
        <authorList>
            <person name="Mano J."/>
            <person name="Ono H."/>
            <person name="Tanaka T."/>
            <person name="Naito K."/>
            <person name="Sushida H."/>
            <person name="Ike M."/>
            <person name="Tokuyasu K."/>
            <person name="Kitaoka M."/>
        </authorList>
    </citation>
    <scope>NUCLEOTIDE SEQUENCE [LARGE SCALE GENOMIC DNA]</scope>
    <source>
        <strain evidence="2 3">BS15</strain>
    </source>
</reference>
<sequence length="311" mass="34742">MPSRTSAAVGLVALVGSIEMAAAQILARGQYFQAGNINANWRWQASGQLVHNRCPFTIPIKDCYTSNLAATGMLQETTEADYLASLNGGALAARATSAPVLRRSGNMTLAQEAAELRAMMDDEDLDSYFEAFPEQMPYRFPMHAMYEMGPSFKRNEIFTWPGAIAGETWKYTWKSWQSRTTSSNYNFFHAWQILRRDGCGGAVITLDYIDGEVVIRDAVRNCKTCSRFLKGTQNWFGNEVRHELQITYGLSGSITYRAWVAPNFRQPQLIYTATGDMGSSASLKFGNYRRYTDGQTAAMAYLGDFTMTQLA</sequence>
<feature type="chain" id="PRO_5043697230" evidence="1">
    <location>
        <begin position="24"/>
        <end position="311"/>
    </location>
</feature>
<evidence type="ECO:0000313" key="2">
    <source>
        <dbReference type="EMBL" id="GJN87201.1"/>
    </source>
</evidence>
<keyword evidence="3" id="KW-1185">Reference proteome</keyword>
<proteinExistence type="predicted"/>
<dbReference type="AlphaFoldDB" id="A0AAV5G4A3"/>
<accession>A0AAV5G4A3</accession>
<evidence type="ECO:0000313" key="3">
    <source>
        <dbReference type="Proteomes" id="UP001342314"/>
    </source>
</evidence>
<dbReference type="EMBL" id="BQKY01000001">
    <property type="protein sequence ID" value="GJN87201.1"/>
    <property type="molecule type" value="Genomic_DNA"/>
</dbReference>
<comment type="caution">
    <text evidence="2">The sequence shown here is derived from an EMBL/GenBank/DDBJ whole genome shotgun (WGS) entry which is preliminary data.</text>
</comment>
<feature type="signal peptide" evidence="1">
    <location>
        <begin position="1"/>
        <end position="23"/>
    </location>
</feature>
<keyword evidence="1" id="KW-0732">Signal</keyword>
<organism evidence="2 3">
    <name type="scientific">Rhodotorula paludigena</name>
    <dbReference type="NCBI Taxonomy" id="86838"/>
    <lineage>
        <taxon>Eukaryota</taxon>
        <taxon>Fungi</taxon>
        <taxon>Dikarya</taxon>
        <taxon>Basidiomycota</taxon>
        <taxon>Pucciniomycotina</taxon>
        <taxon>Microbotryomycetes</taxon>
        <taxon>Sporidiobolales</taxon>
        <taxon>Sporidiobolaceae</taxon>
        <taxon>Rhodotorula</taxon>
    </lineage>
</organism>
<gene>
    <name evidence="2" type="ORF">Rhopal_000146-T1</name>
</gene>